<sequence>MHPLFITRRSWIACTAGAGLHTASSCLVAESKEVKAANEYKSEQLLPYLQATEWTLYSLYPDPWSTQQSGDPFAEPTGESKSRADAKQLATPKDVFHDHAVLGQLQLKENEKLRYVVTALDVSGKNWQSGVAGCFWPRHGIRIVHEGKRHDLLICYECSRTLLFIEDAEAGMIHMNPEPQFQATPYPLDSLLNKAKIPRASRS</sequence>
<dbReference type="EMBL" id="BAABIA010000004">
    <property type="protein sequence ID" value="GAA5140716.1"/>
    <property type="molecule type" value="Genomic_DNA"/>
</dbReference>
<accession>A0ABP9P7W5</accession>
<protein>
    <submittedName>
        <fullName evidence="1">Uncharacterized protein</fullName>
    </submittedName>
</protein>
<evidence type="ECO:0000313" key="1">
    <source>
        <dbReference type="EMBL" id="GAA5140716.1"/>
    </source>
</evidence>
<gene>
    <name evidence="1" type="ORF">GCM10023213_23720</name>
</gene>
<organism evidence="1 2">
    <name type="scientific">Prosthecobacter algae</name>
    <dbReference type="NCBI Taxonomy" id="1144682"/>
    <lineage>
        <taxon>Bacteria</taxon>
        <taxon>Pseudomonadati</taxon>
        <taxon>Verrucomicrobiota</taxon>
        <taxon>Verrucomicrobiia</taxon>
        <taxon>Verrucomicrobiales</taxon>
        <taxon>Verrucomicrobiaceae</taxon>
        <taxon>Prosthecobacter</taxon>
    </lineage>
</organism>
<dbReference type="Proteomes" id="UP001499852">
    <property type="component" value="Unassembled WGS sequence"/>
</dbReference>
<comment type="caution">
    <text evidence="1">The sequence shown here is derived from an EMBL/GenBank/DDBJ whole genome shotgun (WGS) entry which is preliminary data.</text>
</comment>
<evidence type="ECO:0000313" key="2">
    <source>
        <dbReference type="Proteomes" id="UP001499852"/>
    </source>
</evidence>
<reference evidence="2" key="1">
    <citation type="journal article" date="2019" name="Int. J. Syst. Evol. Microbiol.">
        <title>The Global Catalogue of Microorganisms (GCM) 10K type strain sequencing project: providing services to taxonomists for standard genome sequencing and annotation.</title>
        <authorList>
            <consortium name="The Broad Institute Genomics Platform"/>
            <consortium name="The Broad Institute Genome Sequencing Center for Infectious Disease"/>
            <person name="Wu L."/>
            <person name="Ma J."/>
        </authorList>
    </citation>
    <scope>NUCLEOTIDE SEQUENCE [LARGE SCALE GENOMIC DNA]</scope>
    <source>
        <strain evidence="2">JCM 18053</strain>
    </source>
</reference>
<dbReference type="RefSeq" id="WP_345736590.1">
    <property type="nucleotide sequence ID" value="NZ_BAABIA010000004.1"/>
</dbReference>
<name>A0ABP9P7W5_9BACT</name>
<keyword evidence="2" id="KW-1185">Reference proteome</keyword>
<proteinExistence type="predicted"/>